<evidence type="ECO:0000259" key="5">
    <source>
        <dbReference type="PROSITE" id="PS50984"/>
    </source>
</evidence>
<reference evidence="6" key="1">
    <citation type="submission" date="2022-08" db="EMBL/GenBank/DDBJ databases">
        <title>A Global Phylogenomic Analysis of the Shiitake Genus Lentinula.</title>
        <authorList>
            <consortium name="DOE Joint Genome Institute"/>
            <person name="Sierra-Patev S."/>
            <person name="Min B."/>
            <person name="Naranjo-Ortiz M."/>
            <person name="Looney B."/>
            <person name="Konkel Z."/>
            <person name="Slot J.C."/>
            <person name="Sakamoto Y."/>
            <person name="Steenwyk J.L."/>
            <person name="Rokas A."/>
            <person name="Carro J."/>
            <person name="Camarero S."/>
            <person name="Ferreira P."/>
            <person name="Molpeceres G."/>
            <person name="Ruiz-Duenas F.J."/>
            <person name="Serrano A."/>
            <person name="Henrissat B."/>
            <person name="Drula E."/>
            <person name="Hughes K.W."/>
            <person name="Mata J.L."/>
            <person name="Ishikawa N.K."/>
            <person name="Vargas-Isla R."/>
            <person name="Ushijima S."/>
            <person name="Smith C.A."/>
            <person name="Ahrendt S."/>
            <person name="Andreopoulos W."/>
            <person name="He G."/>
            <person name="Labutti K."/>
            <person name="Lipzen A."/>
            <person name="Ng V."/>
            <person name="Riley R."/>
            <person name="Sandor L."/>
            <person name="Barry K."/>
            <person name="Martinez A.T."/>
            <person name="Xiao Y."/>
            <person name="Gibbons J.G."/>
            <person name="Terashima K."/>
            <person name="Grigoriev I.V."/>
            <person name="Hibbett D.S."/>
        </authorList>
    </citation>
    <scope>NUCLEOTIDE SEQUENCE</scope>
    <source>
        <strain evidence="6">RHP3577 ss4</strain>
    </source>
</reference>
<feature type="compositionally biased region" description="Basic and acidic residues" evidence="4">
    <location>
        <begin position="252"/>
        <end position="268"/>
    </location>
</feature>
<feature type="region of interest" description="Disordered" evidence="4">
    <location>
        <begin position="1"/>
        <end position="39"/>
    </location>
</feature>
<feature type="compositionally biased region" description="Gly residues" evidence="4">
    <location>
        <begin position="270"/>
        <end position="279"/>
    </location>
</feature>
<gene>
    <name evidence="6" type="ORF">C8R41DRAFT_821373</name>
</gene>
<feature type="compositionally biased region" description="Basic and acidic residues" evidence="4">
    <location>
        <begin position="280"/>
        <end position="294"/>
    </location>
</feature>
<dbReference type="CDD" id="cd02576">
    <property type="entry name" value="PseudoU_synth_ScPUS7"/>
    <property type="match status" value="1"/>
</dbReference>
<dbReference type="NCBIfam" id="TIGR00094">
    <property type="entry name" value="tRNA_TruD_broad"/>
    <property type="match status" value="1"/>
</dbReference>
<keyword evidence="7" id="KW-1185">Reference proteome</keyword>
<feature type="region of interest" description="Disordered" evidence="4">
    <location>
        <begin position="214"/>
        <end position="294"/>
    </location>
</feature>
<comment type="similarity">
    <text evidence="1">Belongs to the pseudouridine synthase TruD family.</text>
</comment>
<dbReference type="InterPro" id="IPR020119">
    <property type="entry name" value="PsdUridine_synth_TruD_CS"/>
</dbReference>
<feature type="compositionally biased region" description="Basic and acidic residues" evidence="4">
    <location>
        <begin position="7"/>
        <end position="26"/>
    </location>
</feature>
<name>A0ABQ8VN90_9AGAR</name>
<dbReference type="InterPro" id="IPR042214">
    <property type="entry name" value="TruD_catalytic"/>
</dbReference>
<keyword evidence="3" id="KW-0413">Isomerase</keyword>
<dbReference type="InterPro" id="IPR020103">
    <property type="entry name" value="PsdUridine_synth_cat_dom_sf"/>
</dbReference>
<evidence type="ECO:0000313" key="7">
    <source>
        <dbReference type="Proteomes" id="UP001150217"/>
    </source>
</evidence>
<feature type="compositionally biased region" description="Low complexity" evidence="4">
    <location>
        <begin position="236"/>
        <end position="250"/>
    </location>
</feature>
<evidence type="ECO:0000256" key="2">
    <source>
        <dbReference type="ARBA" id="ARBA00022694"/>
    </source>
</evidence>
<dbReference type="PANTHER" id="PTHR13326">
    <property type="entry name" value="TRNA PSEUDOURIDINE SYNTHASE D"/>
    <property type="match status" value="1"/>
</dbReference>
<feature type="compositionally biased region" description="Polar residues" evidence="4">
    <location>
        <begin position="137"/>
        <end position="148"/>
    </location>
</feature>
<sequence>MSSTSFVREREHDDGVLERDSKRPKINDSQAAPTDVDDKAEFEIVEETPYILPPSHSLLGVPPPTVIEGRATNFLETDVGISEYVGRGVSKIEGIIKQRFTDFLVNEVDLDGNVIHLKSLAMPESSKKNPAEVPSINAGNNQTDSNTIDGAKEVPVAKSDERAHAAPTSSTSEPADTKPEVKMPKEPWPESFNAELAPYLSEAAILQLKEMFLQGPEPPRVPDSGWGGRTGKGSTEDISSSAVEISSAEPESNDRGKRGRGRGRDRGRGGRGGGRGGGSAREDHRKIVSEPIGLKETRTAFHQIIRELFGGKLDSETDTSAPATDEGSRIVVKWSRRGVGRGGRERRDGGGGSERAPRGTFPPYIHFTLQKTNRDTQDALSHLSRMLKVNVKDLSVAGTKDKRGVTVQRVSLKRNNKTVEDVWNLANAVTNGRKSAEEAVKERGERGVRIADFNYRKASLELGLLKGNAFVITLRSVQVDSMETLDKALNIVKNTGFINYYGMQRFGTASVPTHAIGLALLQSNWQKAVSLILQPRHGEHPDVEAARNAWLVDNDLDKALSLMPRRVVAERCLLESYKKQKGDTRNAMGALSTIPRNLRLMYVHAYQSYVWNAIVSERVRMHGAEKPVVGDLVFEVDPDAQPEEDGEALTDNENEDATDKALSNRARKKLARKPWSPPQVKTLTEEDLNKYTILDVIMPLPGTDVAYPGGQLGDRYREFLKIDGLDPDNFVRKQKDYTLSGSYRKILHRPTAMTWSVMRYTDPDVPLAQADEDKLLGFDPPVIDEQGKFMALQINLTLGTASYATMALREITKTETSSHYQTGLTNAAEDQKYRGVADGDIEIDQRTAVVGDAEDAEMETV</sequence>
<dbReference type="Pfam" id="PF01142">
    <property type="entry name" value="TruD"/>
    <property type="match status" value="1"/>
</dbReference>
<feature type="compositionally biased region" description="Acidic residues" evidence="4">
    <location>
        <begin position="640"/>
        <end position="656"/>
    </location>
</feature>
<dbReference type="PROSITE" id="PS01268">
    <property type="entry name" value="UPF0024"/>
    <property type="match status" value="1"/>
</dbReference>
<dbReference type="PIRSF" id="PIRSF037016">
    <property type="entry name" value="Pseudouridin_synth_euk_prd"/>
    <property type="match status" value="1"/>
</dbReference>
<feature type="region of interest" description="Disordered" evidence="4">
    <location>
        <begin position="640"/>
        <end position="678"/>
    </location>
</feature>
<evidence type="ECO:0000256" key="3">
    <source>
        <dbReference type="ARBA" id="ARBA00023235"/>
    </source>
</evidence>
<comment type="caution">
    <text evidence="6">The sequence shown here is derived from an EMBL/GenBank/DDBJ whole genome shotgun (WGS) entry which is preliminary data.</text>
</comment>
<feature type="domain" description="TRUD" evidence="5">
    <location>
        <begin position="496"/>
        <end position="749"/>
    </location>
</feature>
<evidence type="ECO:0000313" key="6">
    <source>
        <dbReference type="EMBL" id="KAJ4497855.1"/>
    </source>
</evidence>
<organism evidence="6 7">
    <name type="scientific">Lentinula lateritia</name>
    <dbReference type="NCBI Taxonomy" id="40482"/>
    <lineage>
        <taxon>Eukaryota</taxon>
        <taxon>Fungi</taxon>
        <taxon>Dikarya</taxon>
        <taxon>Basidiomycota</taxon>
        <taxon>Agaricomycotina</taxon>
        <taxon>Agaricomycetes</taxon>
        <taxon>Agaricomycetidae</taxon>
        <taxon>Agaricales</taxon>
        <taxon>Marasmiineae</taxon>
        <taxon>Omphalotaceae</taxon>
        <taxon>Lentinula</taxon>
    </lineage>
</organism>
<dbReference type="Gene3D" id="3.30.2350.20">
    <property type="entry name" value="TruD, catalytic domain"/>
    <property type="match status" value="2"/>
</dbReference>
<protein>
    <submittedName>
        <fullName evidence="6">Pseudouridine synthase</fullName>
    </submittedName>
</protein>
<feature type="region of interest" description="Disordered" evidence="4">
    <location>
        <begin position="335"/>
        <end position="362"/>
    </location>
</feature>
<dbReference type="Proteomes" id="UP001150217">
    <property type="component" value="Unassembled WGS sequence"/>
</dbReference>
<keyword evidence="2" id="KW-0819">tRNA processing</keyword>
<dbReference type="PROSITE" id="PS50984">
    <property type="entry name" value="TRUD"/>
    <property type="match status" value="1"/>
</dbReference>
<feature type="region of interest" description="Disordered" evidence="4">
    <location>
        <begin position="124"/>
        <end position="188"/>
    </location>
</feature>
<evidence type="ECO:0000256" key="1">
    <source>
        <dbReference type="ARBA" id="ARBA00007953"/>
    </source>
</evidence>
<dbReference type="InterPro" id="IPR011760">
    <property type="entry name" value="PsdUridine_synth_TruD_insert"/>
</dbReference>
<evidence type="ECO:0000256" key="4">
    <source>
        <dbReference type="SAM" id="MobiDB-lite"/>
    </source>
</evidence>
<dbReference type="InterPro" id="IPR001656">
    <property type="entry name" value="PsdUridine_synth_TruD"/>
</dbReference>
<feature type="compositionally biased region" description="Basic and acidic residues" evidence="4">
    <location>
        <begin position="175"/>
        <end position="188"/>
    </location>
</feature>
<dbReference type="PANTHER" id="PTHR13326:SF21">
    <property type="entry name" value="PSEUDOURIDYLATE SYNTHASE PUS7L"/>
    <property type="match status" value="1"/>
</dbReference>
<dbReference type="SUPFAM" id="SSF55120">
    <property type="entry name" value="Pseudouridine synthase"/>
    <property type="match status" value="1"/>
</dbReference>
<accession>A0ABQ8VN90</accession>
<dbReference type="EMBL" id="JANVFT010000019">
    <property type="protein sequence ID" value="KAJ4497855.1"/>
    <property type="molecule type" value="Genomic_DNA"/>
</dbReference>
<proteinExistence type="inferred from homology"/>